<comment type="subcellular location">
    <subcellularLocation>
        <location evidence="1">Secreted</location>
    </subcellularLocation>
</comment>
<dbReference type="RefSeq" id="WP_185036286.1">
    <property type="nucleotide sequence ID" value="NZ_BNBN01000024.1"/>
</dbReference>
<dbReference type="PROSITE" id="PS51677">
    <property type="entry name" value="NODB"/>
    <property type="match status" value="1"/>
</dbReference>
<comment type="caution">
    <text evidence="4">The sequence shown here is derived from an EMBL/GenBank/DDBJ whole genome shotgun (WGS) entry which is preliminary data.</text>
</comment>
<accession>A0A7X0HLB6</accession>
<dbReference type="EMBL" id="JACHEM010000028">
    <property type="protein sequence ID" value="MBB6439776.1"/>
    <property type="molecule type" value="Genomic_DNA"/>
</dbReference>
<evidence type="ECO:0000256" key="2">
    <source>
        <dbReference type="ARBA" id="ARBA00022729"/>
    </source>
</evidence>
<dbReference type="AlphaFoldDB" id="A0A7X0HLB6"/>
<dbReference type="SUPFAM" id="SSF88713">
    <property type="entry name" value="Glycoside hydrolase/deacetylase"/>
    <property type="match status" value="1"/>
</dbReference>
<dbReference type="InterPro" id="IPR011330">
    <property type="entry name" value="Glyco_hydro/deAcase_b/a-brl"/>
</dbReference>
<dbReference type="GO" id="GO:0016810">
    <property type="term" value="F:hydrolase activity, acting on carbon-nitrogen (but not peptide) bonds"/>
    <property type="evidence" value="ECO:0007669"/>
    <property type="project" value="InterPro"/>
</dbReference>
<gene>
    <name evidence="4" type="ORF">HNQ79_006288</name>
</gene>
<dbReference type="CDD" id="cd10918">
    <property type="entry name" value="CE4_NodB_like_5s_6s"/>
    <property type="match status" value="1"/>
</dbReference>
<name>A0A7X0HLB6_9ACTN</name>
<dbReference type="InterPro" id="IPR051398">
    <property type="entry name" value="Polysacch_Deacetylase"/>
</dbReference>
<dbReference type="PANTHER" id="PTHR34216:SF3">
    <property type="entry name" value="POLY-BETA-1,6-N-ACETYL-D-GLUCOSAMINE N-DEACETYLASE"/>
    <property type="match status" value="1"/>
</dbReference>
<evidence type="ECO:0000313" key="4">
    <source>
        <dbReference type="EMBL" id="MBB6439776.1"/>
    </source>
</evidence>
<dbReference type="Proteomes" id="UP000540423">
    <property type="component" value="Unassembled WGS sequence"/>
</dbReference>
<keyword evidence="5" id="KW-1185">Reference proteome</keyword>
<feature type="domain" description="NodB homology" evidence="3">
    <location>
        <begin position="80"/>
        <end position="258"/>
    </location>
</feature>
<dbReference type="InterPro" id="IPR002509">
    <property type="entry name" value="NODB_dom"/>
</dbReference>
<evidence type="ECO:0000256" key="1">
    <source>
        <dbReference type="ARBA" id="ARBA00004613"/>
    </source>
</evidence>
<evidence type="ECO:0000313" key="5">
    <source>
        <dbReference type="Proteomes" id="UP000540423"/>
    </source>
</evidence>
<dbReference type="GO" id="GO:0005975">
    <property type="term" value="P:carbohydrate metabolic process"/>
    <property type="evidence" value="ECO:0007669"/>
    <property type="project" value="InterPro"/>
</dbReference>
<keyword evidence="2" id="KW-0732">Signal</keyword>
<proteinExistence type="predicted"/>
<organism evidence="4 5">
    <name type="scientific">Streptomyces candidus</name>
    <dbReference type="NCBI Taxonomy" id="67283"/>
    <lineage>
        <taxon>Bacteria</taxon>
        <taxon>Bacillati</taxon>
        <taxon>Actinomycetota</taxon>
        <taxon>Actinomycetes</taxon>
        <taxon>Kitasatosporales</taxon>
        <taxon>Streptomycetaceae</taxon>
        <taxon>Streptomyces</taxon>
    </lineage>
</organism>
<evidence type="ECO:0000259" key="3">
    <source>
        <dbReference type="PROSITE" id="PS51677"/>
    </source>
</evidence>
<sequence length="258" mass="28523">MTTAPPLVPGIPAEYQPATGSAPGWPLVLYFHHVHPDVRHYTALSPEEFERGLEQVLERFDPYDPADLLADGGPRRPERPTVLVTFDDGYRDNATHARDILDRLGVRAVFFVCTGLLGQRSTRPREDFLTYQACDRLAGEGHLIGAHTRTHPHLDRIPATEGRVQTRGSLDDIRERYGPGPARLFAYPYGGVPVQPHLPEDVLAFGTVRSPASPWTADPQQIRRTYLPSGAADTWAALVHHWCSAWDGPATPAVAGQF</sequence>
<protein>
    <submittedName>
        <fullName evidence="4">Peptidoglycan/xylan/chitin deacetylase (PgdA/CDA1 family)</fullName>
    </submittedName>
</protein>
<dbReference type="PANTHER" id="PTHR34216">
    <property type="match status" value="1"/>
</dbReference>
<reference evidence="4 5" key="1">
    <citation type="submission" date="2020-08" db="EMBL/GenBank/DDBJ databases">
        <title>Genomic Encyclopedia of Type Strains, Phase IV (KMG-IV): sequencing the most valuable type-strain genomes for metagenomic binning, comparative biology and taxonomic classification.</title>
        <authorList>
            <person name="Goeker M."/>
        </authorList>
    </citation>
    <scope>NUCLEOTIDE SEQUENCE [LARGE SCALE GENOMIC DNA]</scope>
    <source>
        <strain evidence="4 5">DSM 40141</strain>
    </source>
</reference>
<dbReference type="Pfam" id="PF01522">
    <property type="entry name" value="Polysacc_deac_1"/>
    <property type="match status" value="1"/>
</dbReference>
<dbReference type="GO" id="GO:0005576">
    <property type="term" value="C:extracellular region"/>
    <property type="evidence" value="ECO:0007669"/>
    <property type="project" value="UniProtKB-SubCell"/>
</dbReference>
<dbReference type="Gene3D" id="3.20.20.370">
    <property type="entry name" value="Glycoside hydrolase/deacetylase"/>
    <property type="match status" value="1"/>
</dbReference>